<dbReference type="Proteomes" id="UP000586305">
    <property type="component" value="Unassembled WGS sequence"/>
</dbReference>
<dbReference type="Gene3D" id="3.40.710.10">
    <property type="entry name" value="DD-peptidase/beta-lactamase superfamily"/>
    <property type="match status" value="1"/>
</dbReference>
<sequence length="131" mass="14615">MKHLVEQKVEAFIKKTKRPQVNIAVWRDGELYQSNFGIAKQQTVGVFEVGSIGKTFTATLLAILIEKGVVGIEDKIGKYYPQLPILKDVTFKQLITHSSGLPADPIKTICFTHASLISNLQKLKKKILPII</sequence>
<organism evidence="2 3">
    <name type="scientific">Pseudoalteromonas caenipelagi</name>
    <dbReference type="NCBI Taxonomy" id="2726988"/>
    <lineage>
        <taxon>Bacteria</taxon>
        <taxon>Pseudomonadati</taxon>
        <taxon>Pseudomonadota</taxon>
        <taxon>Gammaproteobacteria</taxon>
        <taxon>Alteromonadales</taxon>
        <taxon>Pseudoalteromonadaceae</taxon>
        <taxon>Pseudoalteromonas</taxon>
    </lineage>
</organism>
<proteinExistence type="predicted"/>
<comment type="caution">
    <text evidence="2">The sequence shown here is derived from an EMBL/GenBank/DDBJ whole genome shotgun (WGS) entry which is preliminary data.</text>
</comment>
<accession>A0A849VGW1</accession>
<evidence type="ECO:0000313" key="3">
    <source>
        <dbReference type="Proteomes" id="UP000586305"/>
    </source>
</evidence>
<reference evidence="2 3" key="1">
    <citation type="submission" date="2020-04" db="EMBL/GenBank/DDBJ databases">
        <title>Pseudoalteromonas caenipelagi sp. nov., isolated from a tidal flat.</title>
        <authorList>
            <person name="Park S."/>
            <person name="Yoon J.-H."/>
        </authorList>
    </citation>
    <scope>NUCLEOTIDE SEQUENCE [LARGE SCALE GENOMIC DNA]</scope>
    <source>
        <strain evidence="2 3">JBTF-M23</strain>
    </source>
</reference>
<dbReference type="RefSeq" id="WP_171626015.1">
    <property type="nucleotide sequence ID" value="NZ_JABBPG010000003.1"/>
</dbReference>
<dbReference type="AlphaFoldDB" id="A0A849VGW1"/>
<gene>
    <name evidence="2" type="ORF">HG263_10450</name>
</gene>
<dbReference type="EMBL" id="JABBPG010000003">
    <property type="protein sequence ID" value="NOU50951.1"/>
    <property type="molecule type" value="Genomic_DNA"/>
</dbReference>
<feature type="domain" description="Beta-lactamase-related" evidence="1">
    <location>
        <begin position="5"/>
        <end position="105"/>
    </location>
</feature>
<dbReference type="PANTHER" id="PTHR46825">
    <property type="entry name" value="D-ALANYL-D-ALANINE-CARBOXYPEPTIDASE/ENDOPEPTIDASE AMPH"/>
    <property type="match status" value="1"/>
</dbReference>
<dbReference type="InterPro" id="IPR001466">
    <property type="entry name" value="Beta-lactam-related"/>
</dbReference>
<protein>
    <submittedName>
        <fullName evidence="2">Beta-lactamase family protein</fullName>
    </submittedName>
</protein>
<dbReference type="InterPro" id="IPR050491">
    <property type="entry name" value="AmpC-like"/>
</dbReference>
<evidence type="ECO:0000313" key="2">
    <source>
        <dbReference type="EMBL" id="NOU50951.1"/>
    </source>
</evidence>
<dbReference type="InterPro" id="IPR012338">
    <property type="entry name" value="Beta-lactam/transpept-like"/>
</dbReference>
<dbReference type="SUPFAM" id="SSF56601">
    <property type="entry name" value="beta-lactamase/transpeptidase-like"/>
    <property type="match status" value="1"/>
</dbReference>
<name>A0A849VGW1_9GAMM</name>
<dbReference type="PANTHER" id="PTHR46825:SF9">
    <property type="entry name" value="BETA-LACTAMASE-RELATED DOMAIN-CONTAINING PROTEIN"/>
    <property type="match status" value="1"/>
</dbReference>
<evidence type="ECO:0000259" key="1">
    <source>
        <dbReference type="Pfam" id="PF00144"/>
    </source>
</evidence>
<dbReference type="Pfam" id="PF00144">
    <property type="entry name" value="Beta-lactamase"/>
    <property type="match status" value="1"/>
</dbReference>
<keyword evidence="3" id="KW-1185">Reference proteome</keyword>